<evidence type="ECO:0000313" key="4">
    <source>
        <dbReference type="EMBL" id="KAH7962506.1"/>
    </source>
</evidence>
<evidence type="ECO:0000313" key="5">
    <source>
        <dbReference type="Proteomes" id="UP000821837"/>
    </source>
</evidence>
<comment type="caution">
    <text evidence="4">The sequence shown here is derived from an EMBL/GenBank/DDBJ whole genome shotgun (WGS) entry which is preliminary data.</text>
</comment>
<reference evidence="4" key="1">
    <citation type="journal article" date="2020" name="Cell">
        <title>Large-Scale Comparative Analyses of Tick Genomes Elucidate Their Genetic Diversity and Vector Capacities.</title>
        <authorList>
            <consortium name="Tick Genome and Microbiome Consortium (TIGMIC)"/>
            <person name="Jia N."/>
            <person name="Wang J."/>
            <person name="Shi W."/>
            <person name="Du L."/>
            <person name="Sun Y."/>
            <person name="Zhan W."/>
            <person name="Jiang J.F."/>
            <person name="Wang Q."/>
            <person name="Zhang B."/>
            <person name="Ji P."/>
            <person name="Bell-Sakyi L."/>
            <person name="Cui X.M."/>
            <person name="Yuan T.T."/>
            <person name="Jiang B.G."/>
            <person name="Yang W.F."/>
            <person name="Lam T.T."/>
            <person name="Chang Q.C."/>
            <person name="Ding S.J."/>
            <person name="Wang X.J."/>
            <person name="Zhu J.G."/>
            <person name="Ruan X.D."/>
            <person name="Zhao L."/>
            <person name="Wei J.T."/>
            <person name="Ye R.Z."/>
            <person name="Que T.C."/>
            <person name="Du C.H."/>
            <person name="Zhou Y.H."/>
            <person name="Cheng J.X."/>
            <person name="Dai P.F."/>
            <person name="Guo W.B."/>
            <person name="Han X.H."/>
            <person name="Huang E.J."/>
            <person name="Li L.F."/>
            <person name="Wei W."/>
            <person name="Gao Y.C."/>
            <person name="Liu J.Z."/>
            <person name="Shao H.Z."/>
            <person name="Wang X."/>
            <person name="Wang C.C."/>
            <person name="Yang T.C."/>
            <person name="Huo Q.B."/>
            <person name="Li W."/>
            <person name="Chen H.Y."/>
            <person name="Chen S.E."/>
            <person name="Zhou L.G."/>
            <person name="Ni X.B."/>
            <person name="Tian J.H."/>
            <person name="Sheng Y."/>
            <person name="Liu T."/>
            <person name="Pan Y.S."/>
            <person name="Xia L.Y."/>
            <person name="Li J."/>
            <person name="Zhao F."/>
            <person name="Cao W.C."/>
        </authorList>
    </citation>
    <scope>NUCLEOTIDE SEQUENCE</scope>
    <source>
        <strain evidence="4">Rsan-2018</strain>
    </source>
</reference>
<sequence length="599" mass="64941">MCRCILGELFTRKPVFQANQEMAQLEAISRVCGTPCPAVWPRVIQLPHWATFRPKKQHRRRLREEFAFLPPPALDLLDQMLELDPERRITAEAALRSPWLAQVRPERMAPPDLPHWQDCHEMWSKRRRRQLRLEQDMAATSSGPLPSTGLPMNLGGGGNSVHSAPSTQDISRDDGPPLSGRPCVLDEPESCKSADGSDSNPAASSVNSQQLQTNLNTITAAFQKHETLSIAQLANLLNIKALISSSRPQVDMSKVDPMGGSLGHTNEGGGRLAHPPPAPVVSPPHPSSRRPPPPHLVESPTQAKWRGNESAPSAGASRPPVPPQSLPPASDIRSQTTSPGAYLYDRGLSTLSLHMDDSRGDRAPPVLPRRLEGSSVHRGRPPSPPMPVLGRGAGDASTCHRRGPPDDTSPPFDSVGLSGMSSVIAQQQSYTTSGVKAALAQLLEAQGFRVKKPGSHSGIPASPPPPIPSSSHQRHHHPDQGFDQHVREEGSDVGFRGSRGYELSEYERPYHSGLESRGGRDYYISPHVDARAPLLGCSPQSVGQQHRHSLLRTPPSSNVPEVSPPEAYPSRMEASSYRGGPLRGAPPADYRGGSRRPLR</sequence>
<dbReference type="EMBL" id="JABSTV010001249">
    <property type="protein sequence ID" value="KAH7962506.1"/>
    <property type="molecule type" value="Genomic_DNA"/>
</dbReference>
<feature type="compositionally biased region" description="Polar residues" evidence="3">
    <location>
        <begin position="196"/>
        <end position="208"/>
    </location>
</feature>
<evidence type="ECO:0008006" key="6">
    <source>
        <dbReference type="Google" id="ProtNLM"/>
    </source>
</evidence>
<dbReference type="InterPro" id="IPR011009">
    <property type="entry name" value="Kinase-like_dom_sf"/>
</dbReference>
<keyword evidence="1" id="KW-0547">Nucleotide-binding</keyword>
<feature type="compositionally biased region" description="Basic and acidic residues" evidence="3">
    <location>
        <begin position="478"/>
        <end position="490"/>
    </location>
</feature>
<dbReference type="Proteomes" id="UP000821837">
    <property type="component" value="Chromosome 3"/>
</dbReference>
<evidence type="ECO:0000256" key="1">
    <source>
        <dbReference type="ARBA" id="ARBA00022741"/>
    </source>
</evidence>
<gene>
    <name evidence="4" type="ORF">HPB52_016557</name>
</gene>
<reference evidence="4" key="2">
    <citation type="submission" date="2021-09" db="EMBL/GenBank/DDBJ databases">
        <authorList>
            <person name="Jia N."/>
            <person name="Wang J."/>
            <person name="Shi W."/>
            <person name="Du L."/>
            <person name="Sun Y."/>
            <person name="Zhan W."/>
            <person name="Jiang J."/>
            <person name="Wang Q."/>
            <person name="Zhang B."/>
            <person name="Ji P."/>
            <person name="Sakyi L.B."/>
            <person name="Cui X."/>
            <person name="Yuan T."/>
            <person name="Jiang B."/>
            <person name="Yang W."/>
            <person name="Lam T.T.-Y."/>
            <person name="Chang Q."/>
            <person name="Ding S."/>
            <person name="Wang X."/>
            <person name="Zhu J."/>
            <person name="Ruan X."/>
            <person name="Zhao L."/>
            <person name="Wei J."/>
            <person name="Que T."/>
            <person name="Du C."/>
            <person name="Cheng J."/>
            <person name="Dai P."/>
            <person name="Han X."/>
            <person name="Huang E."/>
            <person name="Gao Y."/>
            <person name="Liu J."/>
            <person name="Shao H."/>
            <person name="Ye R."/>
            <person name="Li L."/>
            <person name="Wei W."/>
            <person name="Wang X."/>
            <person name="Wang C."/>
            <person name="Huo Q."/>
            <person name="Li W."/>
            <person name="Guo W."/>
            <person name="Chen H."/>
            <person name="Chen S."/>
            <person name="Zhou L."/>
            <person name="Zhou L."/>
            <person name="Ni X."/>
            <person name="Tian J."/>
            <person name="Zhou Y."/>
            <person name="Sheng Y."/>
            <person name="Liu T."/>
            <person name="Pan Y."/>
            <person name="Xia L."/>
            <person name="Li J."/>
            <person name="Zhao F."/>
            <person name="Cao W."/>
        </authorList>
    </citation>
    <scope>NUCLEOTIDE SEQUENCE</scope>
    <source>
        <strain evidence="4">Rsan-2018</strain>
        <tissue evidence="4">Larvae</tissue>
    </source>
</reference>
<dbReference type="InterPro" id="IPR050117">
    <property type="entry name" value="MAPK"/>
</dbReference>
<feature type="region of interest" description="Disordered" evidence="3">
    <location>
        <begin position="535"/>
        <end position="599"/>
    </location>
</feature>
<feature type="region of interest" description="Disordered" evidence="3">
    <location>
        <begin position="247"/>
        <end position="417"/>
    </location>
</feature>
<organism evidence="4 5">
    <name type="scientific">Rhipicephalus sanguineus</name>
    <name type="common">Brown dog tick</name>
    <name type="synonym">Ixodes sanguineus</name>
    <dbReference type="NCBI Taxonomy" id="34632"/>
    <lineage>
        <taxon>Eukaryota</taxon>
        <taxon>Metazoa</taxon>
        <taxon>Ecdysozoa</taxon>
        <taxon>Arthropoda</taxon>
        <taxon>Chelicerata</taxon>
        <taxon>Arachnida</taxon>
        <taxon>Acari</taxon>
        <taxon>Parasitiformes</taxon>
        <taxon>Ixodida</taxon>
        <taxon>Ixodoidea</taxon>
        <taxon>Ixodidae</taxon>
        <taxon>Rhipicephalinae</taxon>
        <taxon>Rhipicephalus</taxon>
        <taxon>Rhipicephalus</taxon>
    </lineage>
</organism>
<keyword evidence="2" id="KW-0067">ATP-binding</keyword>
<feature type="compositionally biased region" description="Pro residues" evidence="3">
    <location>
        <begin position="274"/>
        <end position="295"/>
    </location>
</feature>
<dbReference type="SUPFAM" id="SSF56112">
    <property type="entry name" value="Protein kinase-like (PK-like)"/>
    <property type="match status" value="1"/>
</dbReference>
<keyword evidence="5" id="KW-1185">Reference proteome</keyword>
<dbReference type="PANTHER" id="PTHR24055">
    <property type="entry name" value="MITOGEN-ACTIVATED PROTEIN KINASE"/>
    <property type="match status" value="1"/>
</dbReference>
<evidence type="ECO:0000256" key="3">
    <source>
        <dbReference type="SAM" id="MobiDB-lite"/>
    </source>
</evidence>
<evidence type="ECO:0000256" key="2">
    <source>
        <dbReference type="ARBA" id="ARBA00022840"/>
    </source>
</evidence>
<protein>
    <recommendedName>
        <fullName evidence="6">Cyclin-dependent kinase 12</fullName>
    </recommendedName>
</protein>
<feature type="compositionally biased region" description="Polar residues" evidence="3">
    <location>
        <begin position="160"/>
        <end position="169"/>
    </location>
</feature>
<feature type="region of interest" description="Disordered" evidence="3">
    <location>
        <begin position="451"/>
        <end position="520"/>
    </location>
</feature>
<feature type="region of interest" description="Disordered" evidence="3">
    <location>
        <begin position="136"/>
        <end position="208"/>
    </location>
</feature>
<feature type="compositionally biased region" description="Gly residues" evidence="3">
    <location>
        <begin position="260"/>
        <end position="271"/>
    </location>
</feature>
<dbReference type="AlphaFoldDB" id="A0A9D4T0V4"/>
<dbReference type="Gene3D" id="1.10.510.10">
    <property type="entry name" value="Transferase(Phosphotransferase) domain 1"/>
    <property type="match status" value="1"/>
</dbReference>
<name>A0A9D4T0V4_RHISA</name>
<proteinExistence type="predicted"/>
<dbReference type="GO" id="GO:0005524">
    <property type="term" value="F:ATP binding"/>
    <property type="evidence" value="ECO:0007669"/>
    <property type="project" value="UniProtKB-KW"/>
</dbReference>
<dbReference type="VEuPathDB" id="VectorBase:RSAN_055016"/>
<accession>A0A9D4T0V4</accession>